<sequence>MKHPNGLAPRARRPLTAILLMSAFGYSQFASAGLMNTDFSDGFSGWQAEVTSYNLDTATDTTLSGDIFADFSENFSLSGDEVSLSTTASGNQEFWNIVMFQDFVVDTVDAGQSLTLSLDISSQLTDELFDFSFAQLRNLQTNDVLDLSSGGSFDISTWAGVNASLEFGVQDGDFNLGDSLSFSGLSIMQSSTIPEPATLLLFGLGALALTRKRN</sequence>
<feature type="domain" description="Ice-binding protein C-terminal" evidence="2">
    <location>
        <begin position="192"/>
        <end position="213"/>
    </location>
</feature>
<gene>
    <name evidence="3" type="ORF">AT746_16800</name>
</gene>
<dbReference type="Proteomes" id="UP000068447">
    <property type="component" value="Chromosome"/>
</dbReference>
<dbReference type="AlphaFoldDB" id="A0A0U3ALU3"/>
<evidence type="ECO:0000256" key="1">
    <source>
        <dbReference type="SAM" id="SignalP"/>
    </source>
</evidence>
<dbReference type="RefSeq" id="WP_062482752.1">
    <property type="nucleotide sequence ID" value="NZ_CP013650.1"/>
</dbReference>
<dbReference type="KEGG" id="lal:AT746_16800"/>
<feature type="signal peptide" evidence="1">
    <location>
        <begin position="1"/>
        <end position="32"/>
    </location>
</feature>
<protein>
    <recommendedName>
        <fullName evidence="2">Ice-binding protein C-terminal domain-containing protein</fullName>
    </recommendedName>
</protein>
<dbReference type="NCBIfam" id="TIGR02595">
    <property type="entry name" value="PEP_CTERM"/>
    <property type="match status" value="1"/>
</dbReference>
<proteinExistence type="predicted"/>
<keyword evidence="4" id="KW-1185">Reference proteome</keyword>
<dbReference type="EMBL" id="CP013650">
    <property type="protein sequence ID" value="ALS99761.1"/>
    <property type="molecule type" value="Genomic_DNA"/>
</dbReference>
<dbReference type="InterPro" id="IPR013424">
    <property type="entry name" value="Ice-binding_C"/>
</dbReference>
<dbReference type="Pfam" id="PF07589">
    <property type="entry name" value="PEP-CTERM"/>
    <property type="match status" value="1"/>
</dbReference>
<evidence type="ECO:0000313" key="3">
    <source>
        <dbReference type="EMBL" id="ALS99761.1"/>
    </source>
</evidence>
<evidence type="ECO:0000313" key="4">
    <source>
        <dbReference type="Proteomes" id="UP000068447"/>
    </source>
</evidence>
<organism evidence="3 4">
    <name type="scientific">Lacimicrobium alkaliphilum</name>
    <dbReference type="NCBI Taxonomy" id="1526571"/>
    <lineage>
        <taxon>Bacteria</taxon>
        <taxon>Pseudomonadati</taxon>
        <taxon>Pseudomonadota</taxon>
        <taxon>Gammaproteobacteria</taxon>
        <taxon>Alteromonadales</taxon>
        <taxon>Alteromonadaceae</taxon>
        <taxon>Lacimicrobium</taxon>
    </lineage>
</organism>
<reference evidence="3 4" key="1">
    <citation type="submission" date="2015-12" db="EMBL/GenBank/DDBJ databases">
        <title>Complete genome of Lacimicrobium alkaliphilum KCTC 32984.</title>
        <authorList>
            <person name="Kim S.-G."/>
            <person name="Lee Y.-J."/>
        </authorList>
    </citation>
    <scope>NUCLEOTIDE SEQUENCE [LARGE SCALE GENOMIC DNA]</scope>
    <source>
        <strain evidence="3 4">YelD216</strain>
    </source>
</reference>
<accession>A0A0U3ALU3</accession>
<feature type="chain" id="PRO_5006836049" description="Ice-binding protein C-terminal domain-containing protein" evidence="1">
    <location>
        <begin position="33"/>
        <end position="214"/>
    </location>
</feature>
<keyword evidence="1" id="KW-0732">Signal</keyword>
<dbReference type="OrthoDB" id="6382870at2"/>
<name>A0A0U3ALU3_9ALTE</name>
<evidence type="ECO:0000259" key="2">
    <source>
        <dbReference type="Pfam" id="PF07589"/>
    </source>
</evidence>
<dbReference type="STRING" id="1526571.AT746_16800"/>